<comment type="caution">
    <text evidence="7">The sequence shown here is derived from an EMBL/GenBank/DDBJ whole genome shotgun (WGS) entry which is preliminary data.</text>
</comment>
<dbReference type="OrthoDB" id="6730379at2759"/>
<organism evidence="7 8">
    <name type="scientific">Pichia californica</name>
    <dbReference type="NCBI Taxonomy" id="460514"/>
    <lineage>
        <taxon>Eukaryota</taxon>
        <taxon>Fungi</taxon>
        <taxon>Dikarya</taxon>
        <taxon>Ascomycota</taxon>
        <taxon>Saccharomycotina</taxon>
        <taxon>Pichiomycetes</taxon>
        <taxon>Pichiales</taxon>
        <taxon>Pichiaceae</taxon>
        <taxon>Pichia</taxon>
    </lineage>
</organism>
<sequence length="529" mass="59287">MSSTASNSDHNEANEKINVDVGVASVDNFAALDTVISPSGKVVHIAHDDAHLDEALEFAREHGRTEVTPEEDKKLRWKLDMIVLPLFCFLYMNQFMDKTGISFASIMGIQKDYKMVGQMYSWTNSGFYLGYLFGSPFAAIILQKVPTIKFISAVIVIWGLVQCLHCTPKTYGAFMFLRVFLGFLESFVAPIYVIILNQYYRYTEHFGRTGVFYGFNGVGTIFLSAISSALYKHSNSYPLKGYKILFLIIGLMTILNGFLIMLIIPNNPTEAKFLTEREKEIVVERIRHNNQGFGNKKFKWEQALEVCKDPRSYIYLLLSLSVAIPNGGISGFGTIILKSFGYSTLKSLLMKMPVGAFELCGLAILPVFSIFVKSRMALAISYMVIVLVMTCLLAFSVDINAELVGYWFIGISPIGIILITSCVTSNTAGHTKKLLTNAITLMGYSAGNVIGPQTFRADDAPKYNPAKAGMVGCYCAAIFFMCLLTGYNIWENKRRDKQRAEEGDKYVIPENLEFADLTDFQNPEFRYRI</sequence>
<feature type="transmembrane region" description="Helical" evidence="6">
    <location>
        <begin position="212"/>
        <end position="232"/>
    </location>
</feature>
<evidence type="ECO:0008006" key="9">
    <source>
        <dbReference type="Google" id="ProtNLM"/>
    </source>
</evidence>
<feature type="transmembrane region" description="Helical" evidence="6">
    <location>
        <begin position="244"/>
        <end position="264"/>
    </location>
</feature>
<reference evidence="7" key="1">
    <citation type="submission" date="2020-11" db="EMBL/GenBank/DDBJ databases">
        <title>Kefir isolates.</title>
        <authorList>
            <person name="Marcisauskas S."/>
            <person name="Kim Y."/>
            <person name="Blasche S."/>
        </authorList>
    </citation>
    <scope>NUCLEOTIDE SEQUENCE</scope>
    <source>
        <strain evidence="7">Olga-1</strain>
    </source>
</reference>
<evidence type="ECO:0000256" key="6">
    <source>
        <dbReference type="SAM" id="Phobius"/>
    </source>
</evidence>
<keyword evidence="2" id="KW-0813">Transport</keyword>
<comment type="subcellular location">
    <subcellularLocation>
        <location evidence="1">Membrane</location>
        <topology evidence="1">Multi-pass membrane protein</topology>
    </subcellularLocation>
</comment>
<dbReference type="Pfam" id="PF07690">
    <property type="entry name" value="MFS_1"/>
    <property type="match status" value="1"/>
</dbReference>
<evidence type="ECO:0000256" key="4">
    <source>
        <dbReference type="ARBA" id="ARBA00022989"/>
    </source>
</evidence>
<feature type="transmembrane region" description="Helical" evidence="6">
    <location>
        <begin position="349"/>
        <end position="371"/>
    </location>
</feature>
<dbReference type="EMBL" id="PUHW01000343">
    <property type="protein sequence ID" value="KAG0686953.1"/>
    <property type="molecule type" value="Genomic_DNA"/>
</dbReference>
<dbReference type="AlphaFoldDB" id="A0A9P6WJ07"/>
<name>A0A9P6WJ07_9ASCO</name>
<evidence type="ECO:0000256" key="2">
    <source>
        <dbReference type="ARBA" id="ARBA00022448"/>
    </source>
</evidence>
<evidence type="ECO:0000313" key="8">
    <source>
        <dbReference type="Proteomes" id="UP000697127"/>
    </source>
</evidence>
<evidence type="ECO:0000256" key="5">
    <source>
        <dbReference type="ARBA" id="ARBA00023136"/>
    </source>
</evidence>
<feature type="transmembrane region" description="Helical" evidence="6">
    <location>
        <begin position="377"/>
        <end position="397"/>
    </location>
</feature>
<dbReference type="PANTHER" id="PTHR43791">
    <property type="entry name" value="PERMEASE-RELATED"/>
    <property type="match status" value="1"/>
</dbReference>
<feature type="transmembrane region" description="Helical" evidence="6">
    <location>
        <begin position="468"/>
        <end position="490"/>
    </location>
</feature>
<gene>
    <name evidence="7" type="ORF">C6P40_003115</name>
</gene>
<proteinExistence type="predicted"/>
<keyword evidence="5 6" id="KW-0472">Membrane</keyword>
<accession>A0A9P6WJ07</accession>
<evidence type="ECO:0000256" key="1">
    <source>
        <dbReference type="ARBA" id="ARBA00004141"/>
    </source>
</evidence>
<dbReference type="PANTHER" id="PTHR43791:SF1">
    <property type="entry name" value="ALLANTOATE PERMEASE"/>
    <property type="match status" value="1"/>
</dbReference>
<dbReference type="Gene3D" id="1.20.1250.20">
    <property type="entry name" value="MFS general substrate transporter like domains"/>
    <property type="match status" value="1"/>
</dbReference>
<keyword evidence="8" id="KW-1185">Reference proteome</keyword>
<dbReference type="CDD" id="cd17327">
    <property type="entry name" value="MFS_FEN2_like"/>
    <property type="match status" value="1"/>
</dbReference>
<feature type="transmembrane region" description="Helical" evidence="6">
    <location>
        <begin position="313"/>
        <end position="337"/>
    </location>
</feature>
<dbReference type="InterPro" id="IPR011701">
    <property type="entry name" value="MFS"/>
</dbReference>
<keyword evidence="3 6" id="KW-0812">Transmembrane</keyword>
<protein>
    <recommendedName>
        <fullName evidence="9">Allantoate permease</fullName>
    </recommendedName>
</protein>
<dbReference type="GO" id="GO:0022857">
    <property type="term" value="F:transmembrane transporter activity"/>
    <property type="evidence" value="ECO:0007669"/>
    <property type="project" value="InterPro"/>
</dbReference>
<feature type="transmembrane region" description="Helical" evidence="6">
    <location>
        <begin position="404"/>
        <end position="426"/>
    </location>
</feature>
<evidence type="ECO:0000313" key="7">
    <source>
        <dbReference type="EMBL" id="KAG0686953.1"/>
    </source>
</evidence>
<keyword evidence="4 6" id="KW-1133">Transmembrane helix</keyword>
<dbReference type="Proteomes" id="UP000697127">
    <property type="component" value="Unassembled WGS sequence"/>
</dbReference>
<dbReference type="SUPFAM" id="SSF103473">
    <property type="entry name" value="MFS general substrate transporter"/>
    <property type="match status" value="1"/>
</dbReference>
<evidence type="ECO:0000256" key="3">
    <source>
        <dbReference type="ARBA" id="ARBA00022692"/>
    </source>
</evidence>
<feature type="transmembrane region" description="Helical" evidence="6">
    <location>
        <begin position="179"/>
        <end position="200"/>
    </location>
</feature>
<dbReference type="InterPro" id="IPR036259">
    <property type="entry name" value="MFS_trans_sf"/>
</dbReference>
<feature type="transmembrane region" description="Helical" evidence="6">
    <location>
        <begin position="119"/>
        <end position="142"/>
    </location>
</feature>
<dbReference type="GO" id="GO:0016020">
    <property type="term" value="C:membrane"/>
    <property type="evidence" value="ECO:0007669"/>
    <property type="project" value="UniProtKB-SubCell"/>
</dbReference>